<evidence type="ECO:0000313" key="20">
    <source>
        <dbReference type="Proteomes" id="UP000287651"/>
    </source>
</evidence>
<evidence type="ECO:0000256" key="13">
    <source>
        <dbReference type="ARBA" id="ARBA00023136"/>
    </source>
</evidence>
<dbReference type="PANTHER" id="PTHR46913:SF19">
    <property type="entry name" value="RING-TYPE E3 UBIQUITIN TRANSFERASE"/>
    <property type="match status" value="1"/>
</dbReference>
<dbReference type="InterPro" id="IPR001841">
    <property type="entry name" value="Znf_RING"/>
</dbReference>
<evidence type="ECO:0000259" key="18">
    <source>
        <dbReference type="PROSITE" id="PS50089"/>
    </source>
</evidence>
<feature type="compositionally biased region" description="Basic and acidic residues" evidence="16">
    <location>
        <begin position="82"/>
        <end position="91"/>
    </location>
</feature>
<keyword evidence="13 17" id="KW-0472">Membrane</keyword>
<evidence type="ECO:0000256" key="9">
    <source>
        <dbReference type="ARBA" id="ARBA00022771"/>
    </source>
</evidence>
<evidence type="ECO:0000256" key="2">
    <source>
        <dbReference type="ARBA" id="ARBA00004167"/>
    </source>
</evidence>
<feature type="compositionally biased region" description="Basic and acidic residues" evidence="16">
    <location>
        <begin position="104"/>
        <end position="115"/>
    </location>
</feature>
<keyword evidence="10" id="KW-0833">Ubl conjugation pathway</keyword>
<evidence type="ECO:0000256" key="1">
    <source>
        <dbReference type="ARBA" id="ARBA00000900"/>
    </source>
</evidence>
<evidence type="ECO:0000256" key="7">
    <source>
        <dbReference type="ARBA" id="ARBA00022723"/>
    </source>
</evidence>
<keyword evidence="11" id="KW-0862">Zinc</keyword>
<evidence type="ECO:0000313" key="19">
    <source>
        <dbReference type="EMBL" id="RRT65802.1"/>
    </source>
</evidence>
<reference evidence="19 20" key="1">
    <citation type="journal article" date="2014" name="Agronomy (Basel)">
        <title>A Draft Genome Sequence for Ensete ventricosum, the Drought-Tolerant Tree Against Hunger.</title>
        <authorList>
            <person name="Harrison J."/>
            <person name="Moore K.A."/>
            <person name="Paszkiewicz K."/>
            <person name="Jones T."/>
            <person name="Grant M."/>
            <person name="Ambacheew D."/>
            <person name="Muzemil S."/>
            <person name="Studholme D.J."/>
        </authorList>
    </citation>
    <scope>NUCLEOTIDE SEQUENCE [LARGE SCALE GENOMIC DNA]</scope>
</reference>
<dbReference type="InterPro" id="IPR044600">
    <property type="entry name" value="ATL1/ATL16-like"/>
</dbReference>
<keyword evidence="9 15" id="KW-0863">Zinc-finger</keyword>
<evidence type="ECO:0000256" key="4">
    <source>
        <dbReference type="ARBA" id="ARBA00012483"/>
    </source>
</evidence>
<comment type="caution">
    <text evidence="19">The sequence shown here is derived from an EMBL/GenBank/DDBJ whole genome shotgun (WGS) entry which is preliminary data.</text>
</comment>
<feature type="region of interest" description="Disordered" evidence="16">
    <location>
        <begin position="274"/>
        <end position="293"/>
    </location>
</feature>
<dbReference type="SMART" id="SM00184">
    <property type="entry name" value="RING"/>
    <property type="match status" value="1"/>
</dbReference>
<dbReference type="AlphaFoldDB" id="A0A426ZP64"/>
<sequence>MPETGGTASRRDTSQTKRVPTVTRLWWGRYAGESRNFVKRIGPFTPQRPSPLPPRASVTQLSHPPHETGKARPSQDASLWGDEPRSVDFPDAKPTTSIRLPMAPDHRILSEDDHSAPPPPLSRDEHSGLPFTHIILIAAAVFAGVLLFFTYYAVLRRRRRPLGAATAGGAPEDDDATSLDEGEPFHHVWYIRTVGLDESIIGSIAVAEYKAGDGLFDGASDCSVCLGEFRDGELVRLLPKCGHAFHISCIDTWLRDHVNCPLCRSHIVDPDAEPATPSAAAALPTTAAGESVDLDSGSFAPVETSQMENQALEEEDDGGGPGNIIEIGIPVNSLEVFDSWSEGSVSRVQSDLVECGLQPVGRSVSMDTPSMNAVIFRVRPEEGPIDEEGGDLNYEKDSMPNNRGKQGNSSNGVEDQKDHPGIGRSLSSSGRGFFFSRHGRVNKIHSMPM</sequence>
<keyword evidence="6 17" id="KW-0812">Transmembrane</keyword>
<comment type="pathway">
    <text evidence="3">Protein modification; protein ubiquitination.</text>
</comment>
<dbReference type="GO" id="GO:0008270">
    <property type="term" value="F:zinc ion binding"/>
    <property type="evidence" value="ECO:0007669"/>
    <property type="project" value="UniProtKB-KW"/>
</dbReference>
<evidence type="ECO:0000256" key="11">
    <source>
        <dbReference type="ARBA" id="ARBA00022833"/>
    </source>
</evidence>
<keyword evidence="5" id="KW-0808">Transferase</keyword>
<evidence type="ECO:0000256" key="12">
    <source>
        <dbReference type="ARBA" id="ARBA00022989"/>
    </source>
</evidence>
<evidence type="ECO:0000256" key="14">
    <source>
        <dbReference type="ARBA" id="ARBA00024209"/>
    </source>
</evidence>
<dbReference type="SUPFAM" id="SSF57850">
    <property type="entry name" value="RING/U-box"/>
    <property type="match status" value="1"/>
</dbReference>
<dbReference type="Pfam" id="PF13639">
    <property type="entry name" value="zf-RING_2"/>
    <property type="match status" value="1"/>
</dbReference>
<dbReference type="CDD" id="cd16461">
    <property type="entry name" value="RING-H2_EL5-like"/>
    <property type="match status" value="1"/>
</dbReference>
<dbReference type="Proteomes" id="UP000287651">
    <property type="component" value="Unassembled WGS sequence"/>
</dbReference>
<evidence type="ECO:0000256" key="17">
    <source>
        <dbReference type="SAM" id="Phobius"/>
    </source>
</evidence>
<feature type="region of interest" description="Disordered" evidence="16">
    <location>
        <begin position="379"/>
        <end position="430"/>
    </location>
</feature>
<feature type="region of interest" description="Disordered" evidence="16">
    <location>
        <begin position="40"/>
        <end position="124"/>
    </location>
</feature>
<comment type="catalytic activity">
    <reaction evidence="1">
        <text>S-ubiquitinyl-[E2 ubiquitin-conjugating enzyme]-L-cysteine + [acceptor protein]-L-lysine = [E2 ubiquitin-conjugating enzyme]-L-cysteine + N(6)-ubiquitinyl-[acceptor protein]-L-lysine.</text>
        <dbReference type="EC" id="2.3.2.27"/>
    </reaction>
</comment>
<dbReference type="InterPro" id="IPR013083">
    <property type="entry name" value="Znf_RING/FYVE/PHD"/>
</dbReference>
<dbReference type="UniPathway" id="UPA00143"/>
<comment type="similarity">
    <text evidence="14">Belongs to the RING-type zinc finger family. ATL subfamily.</text>
</comment>
<feature type="transmembrane region" description="Helical" evidence="17">
    <location>
        <begin position="131"/>
        <end position="154"/>
    </location>
</feature>
<name>A0A426ZP64_ENSVE</name>
<evidence type="ECO:0000256" key="8">
    <source>
        <dbReference type="ARBA" id="ARBA00022729"/>
    </source>
</evidence>
<organism evidence="19 20">
    <name type="scientific">Ensete ventricosum</name>
    <name type="common">Abyssinian banana</name>
    <name type="synonym">Musa ensete</name>
    <dbReference type="NCBI Taxonomy" id="4639"/>
    <lineage>
        <taxon>Eukaryota</taxon>
        <taxon>Viridiplantae</taxon>
        <taxon>Streptophyta</taxon>
        <taxon>Embryophyta</taxon>
        <taxon>Tracheophyta</taxon>
        <taxon>Spermatophyta</taxon>
        <taxon>Magnoliopsida</taxon>
        <taxon>Liliopsida</taxon>
        <taxon>Zingiberales</taxon>
        <taxon>Musaceae</taxon>
        <taxon>Ensete</taxon>
    </lineage>
</organism>
<gene>
    <name evidence="19" type="ORF">B296_00014203</name>
</gene>
<dbReference type="GO" id="GO:0061630">
    <property type="term" value="F:ubiquitin protein ligase activity"/>
    <property type="evidence" value="ECO:0007669"/>
    <property type="project" value="UniProtKB-EC"/>
</dbReference>
<evidence type="ECO:0000256" key="16">
    <source>
        <dbReference type="SAM" id="MobiDB-lite"/>
    </source>
</evidence>
<feature type="compositionally biased region" description="Polar residues" evidence="16">
    <location>
        <begin position="399"/>
        <end position="413"/>
    </location>
</feature>
<keyword evidence="7" id="KW-0479">Metal-binding</keyword>
<dbReference type="EC" id="2.3.2.27" evidence="4"/>
<keyword evidence="12 17" id="KW-1133">Transmembrane helix</keyword>
<comment type="subcellular location">
    <subcellularLocation>
        <location evidence="2">Membrane</location>
        <topology evidence="2">Single-pass membrane protein</topology>
    </subcellularLocation>
</comment>
<evidence type="ECO:0000256" key="15">
    <source>
        <dbReference type="PROSITE-ProRule" id="PRU00175"/>
    </source>
</evidence>
<dbReference type="GO" id="GO:0016020">
    <property type="term" value="C:membrane"/>
    <property type="evidence" value="ECO:0007669"/>
    <property type="project" value="UniProtKB-SubCell"/>
</dbReference>
<feature type="compositionally biased region" description="Low complexity" evidence="16">
    <location>
        <begin position="274"/>
        <end position="288"/>
    </location>
</feature>
<dbReference type="PROSITE" id="PS50089">
    <property type="entry name" value="ZF_RING_2"/>
    <property type="match status" value="1"/>
</dbReference>
<protein>
    <recommendedName>
        <fullName evidence="4">RING-type E3 ubiquitin transferase</fullName>
        <ecNumber evidence="4">2.3.2.27</ecNumber>
    </recommendedName>
</protein>
<dbReference type="EMBL" id="AMZH03005680">
    <property type="protein sequence ID" value="RRT65802.1"/>
    <property type="molecule type" value="Genomic_DNA"/>
</dbReference>
<evidence type="ECO:0000256" key="3">
    <source>
        <dbReference type="ARBA" id="ARBA00004906"/>
    </source>
</evidence>
<dbReference type="FunFam" id="3.30.40.10:FF:000285">
    <property type="entry name" value="RING-H2 finger protein ATL43"/>
    <property type="match status" value="1"/>
</dbReference>
<dbReference type="PANTHER" id="PTHR46913">
    <property type="entry name" value="RING-H2 FINGER PROTEIN ATL16"/>
    <property type="match status" value="1"/>
</dbReference>
<keyword evidence="8" id="KW-0732">Signal</keyword>
<proteinExistence type="inferred from homology"/>
<feature type="domain" description="RING-type" evidence="18">
    <location>
        <begin position="222"/>
        <end position="264"/>
    </location>
</feature>
<dbReference type="Gene3D" id="3.30.40.10">
    <property type="entry name" value="Zinc/RING finger domain, C3HC4 (zinc finger)"/>
    <property type="match status" value="1"/>
</dbReference>
<dbReference type="GO" id="GO:0016567">
    <property type="term" value="P:protein ubiquitination"/>
    <property type="evidence" value="ECO:0007669"/>
    <property type="project" value="UniProtKB-UniPathway"/>
</dbReference>
<evidence type="ECO:0000256" key="10">
    <source>
        <dbReference type="ARBA" id="ARBA00022786"/>
    </source>
</evidence>
<evidence type="ECO:0000256" key="5">
    <source>
        <dbReference type="ARBA" id="ARBA00022679"/>
    </source>
</evidence>
<evidence type="ECO:0000256" key="6">
    <source>
        <dbReference type="ARBA" id="ARBA00022692"/>
    </source>
</evidence>
<feature type="region of interest" description="Disordered" evidence="16">
    <location>
        <begin position="1"/>
        <end position="22"/>
    </location>
</feature>
<accession>A0A426ZP64</accession>